<evidence type="ECO:0000313" key="3">
    <source>
        <dbReference type="Proteomes" id="UP000295197"/>
    </source>
</evidence>
<dbReference type="PANTHER" id="PTHR42915:SF1">
    <property type="entry name" value="PEPTIDOGLYCAN BETA-N-ACETYLMURAMIDASE NAMZ"/>
    <property type="match status" value="1"/>
</dbReference>
<dbReference type="PANTHER" id="PTHR42915">
    <property type="entry name" value="HYPOTHETICAL 460 KDA PROTEIN IN FEUA-SIGW INTERGENIC REGION [PRECURSOR]"/>
    <property type="match status" value="1"/>
</dbReference>
<proteinExistence type="predicted"/>
<keyword evidence="3" id="KW-1185">Reference proteome</keyword>
<dbReference type="AlphaFoldDB" id="A0A4R3VUK6"/>
<dbReference type="Gene3D" id="3.40.50.12170">
    <property type="entry name" value="Uncharacterised protein PF07075, DUF1343"/>
    <property type="match status" value="1"/>
</dbReference>
<gene>
    <name evidence="2" type="ORF">EDC17_101015</name>
</gene>
<reference evidence="2 3" key="1">
    <citation type="submission" date="2019-03" db="EMBL/GenBank/DDBJ databases">
        <title>Genomic Encyclopedia of Type Strains, Phase IV (KMG-IV): sequencing the most valuable type-strain genomes for metagenomic binning, comparative biology and taxonomic classification.</title>
        <authorList>
            <person name="Goeker M."/>
        </authorList>
    </citation>
    <scope>NUCLEOTIDE SEQUENCE [LARGE SCALE GENOMIC DNA]</scope>
    <source>
        <strain evidence="2 3">DSM 22362</strain>
    </source>
</reference>
<evidence type="ECO:0000259" key="1">
    <source>
        <dbReference type="Pfam" id="PF07075"/>
    </source>
</evidence>
<dbReference type="InterPro" id="IPR048502">
    <property type="entry name" value="NamZ_N"/>
</dbReference>
<dbReference type="Proteomes" id="UP000295197">
    <property type="component" value="Unassembled WGS sequence"/>
</dbReference>
<evidence type="ECO:0000313" key="2">
    <source>
        <dbReference type="EMBL" id="TCV18614.1"/>
    </source>
</evidence>
<sequence>MLPMTQTVQFGIDQFLQHYTTYKNKRIALLCNAASLTAEGMHSRLALQNAGFNLIKLFSPEHVFDTTGADGAFIHHNMDKETRLPIISLYGDKLAPSAEDLADVDVVLIDLPDIGARFYTHLWTMTHMLESCCEHQTPVMVLDLPNPFSHGLNLAEGPFLDGSCSSFIGRWNIPITHQCTFAELALYFKNIHYPTIDMTCVTMDSCSCII</sequence>
<feature type="domain" description="Peptidoglycan beta-N-acetylmuramidase NamZ N-terminal" evidence="1">
    <location>
        <begin position="27"/>
        <end position="204"/>
    </location>
</feature>
<name>A0A4R3VUK6_9SPHI</name>
<dbReference type="Pfam" id="PF07075">
    <property type="entry name" value="NamZ_N"/>
    <property type="match status" value="1"/>
</dbReference>
<dbReference type="GO" id="GO:0033922">
    <property type="term" value="F:peptidoglycan beta-N-acetylmuramidase activity"/>
    <property type="evidence" value="ECO:0007669"/>
    <property type="project" value="InterPro"/>
</dbReference>
<protein>
    <submittedName>
        <fullName evidence="2">Uncharacterized protein DUF1343</fullName>
    </submittedName>
</protein>
<dbReference type="EMBL" id="SMBZ01000010">
    <property type="protein sequence ID" value="TCV18614.1"/>
    <property type="molecule type" value="Genomic_DNA"/>
</dbReference>
<comment type="caution">
    <text evidence="2">The sequence shown here is derived from an EMBL/GenBank/DDBJ whole genome shotgun (WGS) entry which is preliminary data.</text>
</comment>
<accession>A0A4R3VUK6</accession>
<organism evidence="2 3">
    <name type="scientific">Sphingobacterium alimentarium</name>
    <dbReference type="NCBI Taxonomy" id="797292"/>
    <lineage>
        <taxon>Bacteria</taxon>
        <taxon>Pseudomonadati</taxon>
        <taxon>Bacteroidota</taxon>
        <taxon>Sphingobacteriia</taxon>
        <taxon>Sphingobacteriales</taxon>
        <taxon>Sphingobacteriaceae</taxon>
        <taxon>Sphingobacterium</taxon>
    </lineage>
</organism>
<dbReference type="InterPro" id="IPR008302">
    <property type="entry name" value="NamZ"/>
</dbReference>